<keyword evidence="2" id="KW-1185">Reference proteome</keyword>
<name>A0ABN6HUV2_9FLAO</name>
<dbReference type="RefSeq" id="WP_221258955.1">
    <property type="nucleotide sequence ID" value="NZ_AP024749.1"/>
</dbReference>
<dbReference type="EMBL" id="AP024749">
    <property type="protein sequence ID" value="BCY27327.1"/>
    <property type="molecule type" value="Genomic_DNA"/>
</dbReference>
<accession>A0ABN6HUV2</accession>
<sequence>MNKICILLFFFITQNIFAQKFYLKIEGSSIKETHIIDSLDYIKQHLSVASILEEQKTFENKLLANGYFSQQLIEQKKINDSSFVFRYKINNPISAIIVKTKNLTDEERELLAIDKDSVSILPSEIENWMKLKLGLLERKGYALAKLQLVNQKNKDLYIYSDLKLSLNIKRQVNDLVILGYDKFPKNIKQNWLRKLRNRTFNQELINEVSNDIENFPFVTQTRSPEILFTKDSTKIYAYLEKTKPNKFDGFIGFANDEKNTKLTFNGYLDLNLINILNSGEKFNLYWRNDGNQQTSFNIGTEIPYWFKTPFGTKANLKIFKQDSTFQNTQLNLDVGYYFSYNKKLYLGYQSINSVDIQSVNSINLNDFSSKFYTLNFDYVKRNNTDFLFPEKTNFYFKIGTGNRTITAQNTNQFFGELTISHNLYLNNKNVISIKNQSYYLESENYVINELYRFGGINSIRGFRENTLQANFFSGIMAEYRYLLTPSLYVHSITDYGYFQDKTTNLQGSLLGLGFGFGILTQNGLFQLVYANGSTDDQAIKLSNSIVQISFKTNF</sequence>
<organism evidence="1 2">
    <name type="scientific">Flavobacterium okayamense</name>
    <dbReference type="NCBI Taxonomy" id="2830782"/>
    <lineage>
        <taxon>Bacteria</taxon>
        <taxon>Pseudomonadati</taxon>
        <taxon>Bacteroidota</taxon>
        <taxon>Flavobacteriia</taxon>
        <taxon>Flavobacteriales</taxon>
        <taxon>Flavobacteriaceae</taxon>
        <taxon>Flavobacterium</taxon>
    </lineage>
</organism>
<proteinExistence type="predicted"/>
<dbReference type="Proteomes" id="UP000825258">
    <property type="component" value="Chromosome"/>
</dbReference>
<dbReference type="Gene3D" id="2.40.160.50">
    <property type="entry name" value="membrane protein fhac: a member of the omp85/tpsb transporter family"/>
    <property type="match status" value="1"/>
</dbReference>
<reference evidence="1 2" key="1">
    <citation type="submission" date="2021-06" db="EMBL/GenBank/DDBJ databases">
        <title>Whole genome sequences of Flavobacterium sp. KK2020170 and assembly.</title>
        <authorList>
            <person name="Kitahara K."/>
            <person name="Miyoshi S."/>
            <person name="Uesaka K."/>
        </authorList>
    </citation>
    <scope>NUCLEOTIDE SEQUENCE [LARGE SCALE GENOMIC DNA]</scope>
    <source>
        <strain evidence="1 2">KK2020170</strain>
    </source>
</reference>
<gene>
    <name evidence="1" type="ORF">KK2020170_01950</name>
</gene>
<evidence type="ECO:0000313" key="2">
    <source>
        <dbReference type="Proteomes" id="UP000825258"/>
    </source>
</evidence>
<evidence type="ECO:0000313" key="1">
    <source>
        <dbReference type="EMBL" id="BCY27327.1"/>
    </source>
</evidence>
<protein>
    <submittedName>
        <fullName evidence="1">Membrane protein</fullName>
    </submittedName>
</protein>